<evidence type="ECO:0000256" key="2">
    <source>
        <dbReference type="ARBA" id="ARBA00022840"/>
    </source>
</evidence>
<dbReference type="InterPro" id="IPR036921">
    <property type="entry name" value="PurM-like_N_sf"/>
</dbReference>
<proteinExistence type="predicted"/>
<organism evidence="4">
    <name type="scientific">marine metagenome</name>
    <dbReference type="NCBI Taxonomy" id="408172"/>
    <lineage>
        <taxon>unclassified sequences</taxon>
        <taxon>metagenomes</taxon>
        <taxon>ecological metagenomes</taxon>
    </lineage>
</organism>
<dbReference type="GO" id="GO:0016260">
    <property type="term" value="P:selenocysteine biosynthetic process"/>
    <property type="evidence" value="ECO:0007669"/>
    <property type="project" value="TreeGrafter"/>
</dbReference>
<evidence type="ECO:0000313" key="4">
    <source>
        <dbReference type="EMBL" id="SVD27969.1"/>
    </source>
</evidence>
<dbReference type="GO" id="GO:0004756">
    <property type="term" value="F:selenide, water dikinase activity"/>
    <property type="evidence" value="ECO:0007669"/>
    <property type="project" value="TreeGrafter"/>
</dbReference>
<keyword evidence="2" id="KW-0067">ATP-binding</keyword>
<dbReference type="InterPro" id="IPR004536">
    <property type="entry name" value="SPS/SelD"/>
</dbReference>
<dbReference type="Gene3D" id="3.30.1330.10">
    <property type="entry name" value="PurM-like, N-terminal domain"/>
    <property type="match status" value="1"/>
</dbReference>
<dbReference type="Pfam" id="PF00586">
    <property type="entry name" value="AIRS"/>
    <property type="match status" value="1"/>
</dbReference>
<dbReference type="NCBIfam" id="TIGR00476">
    <property type="entry name" value="selD"/>
    <property type="match status" value="1"/>
</dbReference>
<evidence type="ECO:0000256" key="1">
    <source>
        <dbReference type="ARBA" id="ARBA00022741"/>
    </source>
</evidence>
<dbReference type="GO" id="GO:0005737">
    <property type="term" value="C:cytoplasm"/>
    <property type="evidence" value="ECO:0007669"/>
    <property type="project" value="TreeGrafter"/>
</dbReference>
<dbReference type="PANTHER" id="PTHR10256">
    <property type="entry name" value="SELENIDE, WATER DIKINASE"/>
    <property type="match status" value="1"/>
</dbReference>
<dbReference type="PANTHER" id="PTHR10256:SF0">
    <property type="entry name" value="INACTIVE SELENIDE, WATER DIKINASE-LIKE PROTEIN-RELATED"/>
    <property type="match status" value="1"/>
</dbReference>
<protein>
    <recommendedName>
        <fullName evidence="3">PurM-like N-terminal domain-containing protein</fullName>
    </recommendedName>
</protein>
<dbReference type="EMBL" id="UINC01140678">
    <property type="protein sequence ID" value="SVD27969.1"/>
    <property type="molecule type" value="Genomic_DNA"/>
</dbReference>
<keyword evidence="1" id="KW-0547">Nucleotide-binding</keyword>
<dbReference type="SUPFAM" id="SSF55326">
    <property type="entry name" value="PurM N-terminal domain-like"/>
    <property type="match status" value="1"/>
</dbReference>
<name>A0A382U0X7_9ZZZZ</name>
<gene>
    <name evidence="4" type="ORF">METZ01_LOCUS380823</name>
</gene>
<accession>A0A382U0X7</accession>
<dbReference type="GO" id="GO:0005524">
    <property type="term" value="F:ATP binding"/>
    <property type="evidence" value="ECO:0007669"/>
    <property type="project" value="UniProtKB-KW"/>
</dbReference>
<dbReference type="InterPro" id="IPR016188">
    <property type="entry name" value="PurM-like_N"/>
</dbReference>
<feature type="non-terminal residue" evidence="4">
    <location>
        <position position="98"/>
    </location>
</feature>
<feature type="domain" description="PurM-like N-terminal" evidence="3">
    <location>
        <begin position="19"/>
        <end position="96"/>
    </location>
</feature>
<dbReference type="AlphaFoldDB" id="A0A382U0X7"/>
<reference evidence="4" key="1">
    <citation type="submission" date="2018-05" db="EMBL/GenBank/DDBJ databases">
        <authorList>
            <person name="Lanie J.A."/>
            <person name="Ng W.-L."/>
            <person name="Kazmierczak K.M."/>
            <person name="Andrzejewski T.M."/>
            <person name="Davidsen T.M."/>
            <person name="Wayne K.J."/>
            <person name="Tettelin H."/>
            <person name="Glass J.I."/>
            <person name="Rusch D."/>
            <person name="Podicherti R."/>
            <person name="Tsui H.-C.T."/>
            <person name="Winkler M.E."/>
        </authorList>
    </citation>
    <scope>NUCLEOTIDE SEQUENCE</scope>
</reference>
<evidence type="ECO:0000259" key="3">
    <source>
        <dbReference type="Pfam" id="PF00586"/>
    </source>
</evidence>
<sequence length="98" mass="10511">MKDVPMIKHPNLLVGTETGDDAAVYRINDHVALIMTVDFFPPITDDPFQFGEIAAANSLSDVYAMGGTPLVAMNIVGFPAELDKEILGEILKGGYSKA</sequence>